<dbReference type="OrthoDB" id="9794483at2"/>
<evidence type="ECO:0000256" key="5">
    <source>
        <dbReference type="ARBA" id="ARBA00023316"/>
    </source>
</evidence>
<comment type="similarity">
    <text evidence="6">Belongs to the KhpB RNA-binding protein family.</text>
</comment>
<evidence type="ECO:0000256" key="6">
    <source>
        <dbReference type="HAMAP-Rule" id="MF_00867"/>
    </source>
</evidence>
<dbReference type="EMBL" id="RRCN01000001">
    <property type="protein sequence ID" value="RRJ63001.1"/>
    <property type="molecule type" value="Genomic_DNA"/>
</dbReference>
<accession>A0A3P3TY13</accession>
<dbReference type="PROSITE" id="PS51061">
    <property type="entry name" value="R3H"/>
    <property type="match status" value="1"/>
</dbReference>
<dbReference type="SMART" id="SM01245">
    <property type="entry name" value="Jag_N"/>
    <property type="match status" value="1"/>
</dbReference>
<evidence type="ECO:0000256" key="2">
    <source>
        <dbReference type="ARBA" id="ARBA00022884"/>
    </source>
</evidence>
<dbReference type="InterPro" id="IPR015946">
    <property type="entry name" value="KH_dom-like_a/b"/>
</dbReference>
<dbReference type="CDD" id="cd02414">
    <property type="entry name" value="KH-II_Jag"/>
    <property type="match status" value="1"/>
</dbReference>
<dbReference type="Pfam" id="PF14804">
    <property type="entry name" value="Jag_N"/>
    <property type="match status" value="1"/>
</dbReference>
<dbReference type="InterPro" id="IPR034079">
    <property type="entry name" value="R3H_KhpB"/>
</dbReference>
<keyword evidence="1 6" id="KW-0963">Cytoplasm</keyword>
<organism evidence="9 10">
    <name type="scientific">Paenibacillus oralis</name>
    <dbReference type="NCBI Taxonomy" id="2490856"/>
    <lineage>
        <taxon>Bacteria</taxon>
        <taxon>Bacillati</taxon>
        <taxon>Bacillota</taxon>
        <taxon>Bacilli</taxon>
        <taxon>Bacillales</taxon>
        <taxon>Paenibacillaceae</taxon>
        <taxon>Paenibacillus</taxon>
    </lineage>
</organism>
<dbReference type="Gene3D" id="3.30.1370.50">
    <property type="entry name" value="R3H-like domain"/>
    <property type="match status" value="1"/>
</dbReference>
<dbReference type="InterPro" id="IPR038008">
    <property type="entry name" value="Jag_KH"/>
</dbReference>
<comment type="caution">
    <text evidence="9">The sequence shown here is derived from an EMBL/GenBank/DDBJ whole genome shotgun (WGS) entry which is preliminary data.</text>
</comment>
<dbReference type="Pfam" id="PF01424">
    <property type="entry name" value="R3H"/>
    <property type="match status" value="1"/>
</dbReference>
<sequence>MNKIVTSGKTIEDAVRQGLAKLGTTEDKVAVNVLEQPSKGFLGLIGVKEAKVELTLLEEPDSVPSPQGSAPEPPMSSSAEAEESHQGNKDPYEEAASFVRDVGKNMGLDLNVETIHGKDNTVLNISGHDLGLLIGRRGQTLDALQYLVNIIANRYSDSFIRIVLDAENFRERRKKTLEDLAVRLAGRVVRTRKEVTLEPMSPQERKVIHSKLQDHPEVKTYSKGEEPNRRVVITLKQSK</sequence>
<comment type="function">
    <text evidence="6">A probable RNA chaperone. Forms a complex with KhpA which binds to cellular RNA and controls its expression. Plays a role in peptidoglycan (PG) homeostasis and cell length regulation.</text>
</comment>
<keyword evidence="5 6" id="KW-0961">Cell wall biogenesis/degradation</keyword>
<dbReference type="PANTHER" id="PTHR35800">
    <property type="entry name" value="PROTEIN JAG"/>
    <property type="match status" value="1"/>
</dbReference>
<dbReference type="Gene3D" id="3.30.30.80">
    <property type="entry name" value="probable RNA-binding protein from clostridium symbiosum atcc 14940"/>
    <property type="match status" value="1"/>
</dbReference>
<dbReference type="InterPro" id="IPR039247">
    <property type="entry name" value="KhpB"/>
</dbReference>
<proteinExistence type="inferred from homology"/>
<keyword evidence="10" id="KW-1185">Reference proteome</keyword>
<evidence type="ECO:0000313" key="9">
    <source>
        <dbReference type="EMBL" id="RRJ63001.1"/>
    </source>
</evidence>
<keyword evidence="2 6" id="KW-0694">RNA-binding</keyword>
<dbReference type="GO" id="GO:0071555">
    <property type="term" value="P:cell wall organization"/>
    <property type="evidence" value="ECO:0007669"/>
    <property type="project" value="UniProtKB-KW"/>
</dbReference>
<dbReference type="GO" id="GO:0005737">
    <property type="term" value="C:cytoplasm"/>
    <property type="evidence" value="ECO:0007669"/>
    <property type="project" value="UniProtKB-SubCell"/>
</dbReference>
<dbReference type="InterPro" id="IPR032782">
    <property type="entry name" value="KhpB_N"/>
</dbReference>
<feature type="domain" description="R3H" evidence="8">
    <location>
        <begin position="171"/>
        <end position="237"/>
    </location>
</feature>
<dbReference type="PANTHER" id="PTHR35800:SF1">
    <property type="entry name" value="RNA-BINDING PROTEIN KHPB"/>
    <property type="match status" value="1"/>
</dbReference>
<dbReference type="Gene3D" id="3.30.300.20">
    <property type="match status" value="1"/>
</dbReference>
<evidence type="ECO:0000256" key="3">
    <source>
        <dbReference type="ARBA" id="ARBA00022960"/>
    </source>
</evidence>
<dbReference type="NCBIfam" id="NF041568">
    <property type="entry name" value="Jag_EloR"/>
    <property type="match status" value="1"/>
</dbReference>
<dbReference type="RefSeq" id="WP_128630863.1">
    <property type="nucleotide sequence ID" value="NZ_RRCN01000001.1"/>
</dbReference>
<evidence type="ECO:0000256" key="1">
    <source>
        <dbReference type="ARBA" id="ARBA00022490"/>
    </source>
</evidence>
<dbReference type="InterPro" id="IPR001374">
    <property type="entry name" value="R3H_dom"/>
</dbReference>
<keyword evidence="4 6" id="KW-0143">Chaperone</keyword>
<dbReference type="SMART" id="SM00393">
    <property type="entry name" value="R3H"/>
    <property type="match status" value="1"/>
</dbReference>
<dbReference type="SUPFAM" id="SSF82708">
    <property type="entry name" value="R3H domain"/>
    <property type="match status" value="1"/>
</dbReference>
<reference evidence="9 10" key="1">
    <citation type="submission" date="2018-11" db="EMBL/GenBank/DDBJ databases">
        <title>Genome sequencing of Paenibacillus sp. KCOM 3021 (= ChDC PVNT-B20).</title>
        <authorList>
            <person name="Kook J.-K."/>
            <person name="Park S.-N."/>
            <person name="Lim Y.K."/>
        </authorList>
    </citation>
    <scope>NUCLEOTIDE SEQUENCE [LARGE SCALE GENOMIC DNA]</scope>
    <source>
        <strain evidence="9 10">KCOM 3021</strain>
    </source>
</reference>
<evidence type="ECO:0000256" key="7">
    <source>
        <dbReference type="SAM" id="MobiDB-lite"/>
    </source>
</evidence>
<comment type="domain">
    <text evidence="6">Has an N-terminal Jag-N domain and 2 RNA-binding domains (KH and R3H).</text>
</comment>
<evidence type="ECO:0000259" key="8">
    <source>
        <dbReference type="PROSITE" id="PS51061"/>
    </source>
</evidence>
<dbReference type="Pfam" id="PF13083">
    <property type="entry name" value="KH_KhpA-B"/>
    <property type="match status" value="1"/>
</dbReference>
<dbReference type="GO" id="GO:0003723">
    <property type="term" value="F:RNA binding"/>
    <property type="evidence" value="ECO:0007669"/>
    <property type="project" value="UniProtKB-UniRule"/>
</dbReference>
<dbReference type="InterPro" id="IPR027409">
    <property type="entry name" value="GroEL-like_apical_dom_sf"/>
</dbReference>
<evidence type="ECO:0000313" key="10">
    <source>
        <dbReference type="Proteomes" id="UP000267017"/>
    </source>
</evidence>
<gene>
    <name evidence="6" type="primary">khpB</name>
    <name evidence="6" type="synonym">eloR</name>
    <name evidence="9" type="ORF">EHV15_08750</name>
</gene>
<evidence type="ECO:0000256" key="4">
    <source>
        <dbReference type="ARBA" id="ARBA00023186"/>
    </source>
</evidence>
<dbReference type="HAMAP" id="MF_00867">
    <property type="entry name" value="KhpB"/>
    <property type="match status" value="1"/>
</dbReference>
<comment type="subcellular location">
    <subcellularLocation>
        <location evidence="6">Cytoplasm</location>
    </subcellularLocation>
</comment>
<dbReference type="Proteomes" id="UP000267017">
    <property type="component" value="Unassembled WGS sequence"/>
</dbReference>
<dbReference type="SUPFAM" id="SSF52029">
    <property type="entry name" value="GroEL apical domain-like"/>
    <property type="match status" value="1"/>
</dbReference>
<dbReference type="GO" id="GO:0008360">
    <property type="term" value="P:regulation of cell shape"/>
    <property type="evidence" value="ECO:0007669"/>
    <property type="project" value="UniProtKB-KW"/>
</dbReference>
<dbReference type="AlphaFoldDB" id="A0A3P3TY13"/>
<dbReference type="CDD" id="cd02644">
    <property type="entry name" value="R3H_jag"/>
    <property type="match status" value="1"/>
</dbReference>
<dbReference type="GO" id="GO:0009252">
    <property type="term" value="P:peptidoglycan biosynthetic process"/>
    <property type="evidence" value="ECO:0007669"/>
    <property type="project" value="UniProtKB-UniRule"/>
</dbReference>
<name>A0A3P3TY13_9BACL</name>
<dbReference type="InterPro" id="IPR036867">
    <property type="entry name" value="R3H_dom_sf"/>
</dbReference>
<dbReference type="InterPro" id="IPR038247">
    <property type="entry name" value="Jag_N_dom_sf"/>
</dbReference>
<feature type="region of interest" description="Jag_N domain" evidence="6">
    <location>
        <begin position="5"/>
        <end position="55"/>
    </location>
</feature>
<comment type="subunit">
    <text evidence="6">Forms a complex with KhpA.</text>
</comment>
<keyword evidence="3 6" id="KW-0133">Cell shape</keyword>
<feature type="region of interest" description="Disordered" evidence="7">
    <location>
        <begin position="58"/>
        <end position="90"/>
    </location>
</feature>
<protein>
    <recommendedName>
        <fullName evidence="6">RNA-binding protein KhpB</fullName>
    </recommendedName>
    <alternativeName>
        <fullName evidence="6">RNA-binding protein EloR</fullName>
    </alternativeName>
</protein>